<keyword evidence="4" id="KW-0547">Nucleotide-binding</keyword>
<sequence length="110" mass="12854">MRIDRDRLHLLHIRDAIAKIEEYVQDTTFDEFADQGRTYDAIMLQFIVIGEAINDLSSQFKEQHAAVPWHKPVGMRNQIAHGYFDVKPDIVWQTIQENVPELKKHIEGLV</sequence>
<evidence type="ECO:0000256" key="6">
    <source>
        <dbReference type="ARBA" id="ARBA00024207"/>
    </source>
</evidence>
<comment type="similarity">
    <text evidence="6">Belongs to the HepT RNase toxin family.</text>
</comment>
<evidence type="ECO:0000313" key="8">
    <source>
        <dbReference type="Proteomes" id="UP000177528"/>
    </source>
</evidence>
<gene>
    <name evidence="7" type="ORF">A3D99_01895</name>
</gene>
<dbReference type="AlphaFoldDB" id="A0A1G1X3N3"/>
<proteinExistence type="inferred from homology"/>
<dbReference type="Gene3D" id="1.20.120.580">
    <property type="entry name" value="bsu32300-like"/>
    <property type="match status" value="1"/>
</dbReference>
<keyword evidence="2" id="KW-1277">Toxin-antitoxin system</keyword>
<dbReference type="Proteomes" id="UP000177528">
    <property type="component" value="Unassembled WGS sequence"/>
</dbReference>
<accession>A0A1G1X3N3</accession>
<evidence type="ECO:0000256" key="1">
    <source>
        <dbReference type="ARBA" id="ARBA00022553"/>
    </source>
</evidence>
<keyword evidence="5" id="KW-0378">Hydrolase</keyword>
<evidence type="ECO:0008006" key="9">
    <source>
        <dbReference type="Google" id="ProtNLM"/>
    </source>
</evidence>
<dbReference type="InterPro" id="IPR008201">
    <property type="entry name" value="HepT-like"/>
</dbReference>
<dbReference type="Pfam" id="PF01934">
    <property type="entry name" value="HepT-like"/>
    <property type="match status" value="1"/>
</dbReference>
<protein>
    <recommendedName>
        <fullName evidence="9">DUF86 domain-containing protein</fullName>
    </recommendedName>
</protein>
<dbReference type="GO" id="GO:0016787">
    <property type="term" value="F:hydrolase activity"/>
    <property type="evidence" value="ECO:0007669"/>
    <property type="project" value="UniProtKB-KW"/>
</dbReference>
<dbReference type="PANTHER" id="PTHR34139">
    <property type="entry name" value="UPF0331 PROTEIN MJ0127"/>
    <property type="match status" value="1"/>
</dbReference>
<reference evidence="7 8" key="1">
    <citation type="journal article" date="2016" name="Nat. Commun.">
        <title>Thousands of microbial genomes shed light on interconnected biogeochemical processes in an aquifer system.</title>
        <authorList>
            <person name="Anantharaman K."/>
            <person name="Brown C.T."/>
            <person name="Hug L.A."/>
            <person name="Sharon I."/>
            <person name="Castelle C.J."/>
            <person name="Probst A.J."/>
            <person name="Thomas B.C."/>
            <person name="Singh A."/>
            <person name="Wilkins M.J."/>
            <person name="Karaoz U."/>
            <person name="Brodie E.L."/>
            <person name="Williams K.H."/>
            <person name="Hubbard S.S."/>
            <person name="Banfield J.F."/>
        </authorList>
    </citation>
    <scope>NUCLEOTIDE SEQUENCE [LARGE SCALE GENOMIC DNA]</scope>
</reference>
<dbReference type="GO" id="GO:0004540">
    <property type="term" value="F:RNA nuclease activity"/>
    <property type="evidence" value="ECO:0007669"/>
    <property type="project" value="InterPro"/>
</dbReference>
<evidence type="ECO:0000256" key="3">
    <source>
        <dbReference type="ARBA" id="ARBA00022722"/>
    </source>
</evidence>
<dbReference type="EMBL" id="MHHR01000012">
    <property type="protein sequence ID" value="OGY34626.1"/>
    <property type="molecule type" value="Genomic_DNA"/>
</dbReference>
<evidence type="ECO:0000256" key="4">
    <source>
        <dbReference type="ARBA" id="ARBA00022741"/>
    </source>
</evidence>
<evidence type="ECO:0000256" key="2">
    <source>
        <dbReference type="ARBA" id="ARBA00022649"/>
    </source>
</evidence>
<keyword evidence="1" id="KW-0597">Phosphoprotein</keyword>
<dbReference type="PANTHER" id="PTHR34139:SF1">
    <property type="entry name" value="RNASE MJ1380-RELATED"/>
    <property type="match status" value="1"/>
</dbReference>
<evidence type="ECO:0000256" key="5">
    <source>
        <dbReference type="ARBA" id="ARBA00022801"/>
    </source>
</evidence>
<dbReference type="InterPro" id="IPR051813">
    <property type="entry name" value="HepT_RNase_toxin"/>
</dbReference>
<keyword evidence="3" id="KW-0540">Nuclease</keyword>
<dbReference type="GO" id="GO:0000166">
    <property type="term" value="F:nucleotide binding"/>
    <property type="evidence" value="ECO:0007669"/>
    <property type="project" value="UniProtKB-KW"/>
</dbReference>
<comment type="caution">
    <text evidence="7">The sequence shown here is derived from an EMBL/GenBank/DDBJ whole genome shotgun (WGS) entry which is preliminary data.</text>
</comment>
<evidence type="ECO:0000313" key="7">
    <source>
        <dbReference type="EMBL" id="OGY34626.1"/>
    </source>
</evidence>
<dbReference type="GO" id="GO:0110001">
    <property type="term" value="C:toxin-antitoxin complex"/>
    <property type="evidence" value="ECO:0007669"/>
    <property type="project" value="InterPro"/>
</dbReference>
<name>A0A1G1X3N3_9BACT</name>
<dbReference type="InterPro" id="IPR037038">
    <property type="entry name" value="HepT-like_sf"/>
</dbReference>
<organism evidence="7 8">
    <name type="scientific">Candidatus Andersenbacteria bacterium RIFCSPHIGHO2_12_FULL_45_11</name>
    <dbReference type="NCBI Taxonomy" id="1797281"/>
    <lineage>
        <taxon>Bacteria</taxon>
        <taxon>Candidatus Anderseniibacteriota</taxon>
    </lineage>
</organism>